<dbReference type="InterPro" id="IPR041238">
    <property type="entry name" value="Rap1a"/>
</dbReference>
<feature type="domain" description="Rap1a immunity protein" evidence="2">
    <location>
        <begin position="24"/>
        <end position="104"/>
    </location>
</feature>
<protein>
    <submittedName>
        <fullName evidence="3">Rap1a/Tai family immunity protein</fullName>
    </submittedName>
</protein>
<evidence type="ECO:0000256" key="1">
    <source>
        <dbReference type="SAM" id="SignalP"/>
    </source>
</evidence>
<evidence type="ECO:0000259" key="2">
    <source>
        <dbReference type="Pfam" id="PF18602"/>
    </source>
</evidence>
<sequence length="106" mass="11597">MRNSIKELFILAALAFTANVSADGTRFLEDCNNYAVSRGTFGQGYCIGVVVGVISASDKICLPENVTFKQAVLIVEKYLKDNPQELHFSEGSLAEYALSKTWACPK</sequence>
<name>A0ABY6GYV6_9GAMM</name>
<keyword evidence="4" id="KW-1185">Reference proteome</keyword>
<evidence type="ECO:0000313" key="4">
    <source>
        <dbReference type="Proteomes" id="UP001163255"/>
    </source>
</evidence>
<evidence type="ECO:0000313" key="3">
    <source>
        <dbReference type="EMBL" id="UYM17089.1"/>
    </source>
</evidence>
<keyword evidence="1" id="KW-0732">Signal</keyword>
<accession>A0ABY6GYV6</accession>
<organism evidence="3 4">
    <name type="scientific">Endozoicomonas euniceicola</name>
    <dbReference type="NCBI Taxonomy" id="1234143"/>
    <lineage>
        <taxon>Bacteria</taxon>
        <taxon>Pseudomonadati</taxon>
        <taxon>Pseudomonadota</taxon>
        <taxon>Gammaproteobacteria</taxon>
        <taxon>Oceanospirillales</taxon>
        <taxon>Endozoicomonadaceae</taxon>
        <taxon>Endozoicomonas</taxon>
    </lineage>
</organism>
<feature type="signal peptide" evidence="1">
    <location>
        <begin position="1"/>
        <end position="22"/>
    </location>
</feature>
<dbReference type="EMBL" id="CP103300">
    <property type="protein sequence ID" value="UYM17089.1"/>
    <property type="molecule type" value="Genomic_DNA"/>
</dbReference>
<gene>
    <name evidence="3" type="ORF">NX720_03965</name>
</gene>
<dbReference type="RefSeq" id="WP_262599545.1">
    <property type="nucleotide sequence ID" value="NZ_CP103300.1"/>
</dbReference>
<dbReference type="Pfam" id="PF18602">
    <property type="entry name" value="Rap1a"/>
    <property type="match status" value="1"/>
</dbReference>
<feature type="chain" id="PRO_5045936563" evidence="1">
    <location>
        <begin position="23"/>
        <end position="106"/>
    </location>
</feature>
<dbReference type="Proteomes" id="UP001163255">
    <property type="component" value="Chromosome"/>
</dbReference>
<proteinExistence type="predicted"/>
<reference evidence="3" key="1">
    <citation type="submission" date="2022-10" db="EMBL/GenBank/DDBJ databases">
        <title>Completed Genome Sequence of two octocoral isolated bacterium, Endozoicomonas euniceicola EF212T and Endozoicomonas gorgoniicola PS125T.</title>
        <authorList>
            <person name="Chiou Y.-J."/>
            <person name="Chen Y.-H."/>
        </authorList>
    </citation>
    <scope>NUCLEOTIDE SEQUENCE</scope>
    <source>
        <strain evidence="3">EF212</strain>
    </source>
</reference>